<comment type="similarity">
    <text evidence="1">Belongs to the Izumo family.</text>
</comment>
<feature type="transmembrane region" description="Helical" evidence="3">
    <location>
        <begin position="185"/>
        <end position="211"/>
    </location>
</feature>
<feature type="signal peptide" evidence="4">
    <location>
        <begin position="1"/>
        <end position="20"/>
    </location>
</feature>
<reference evidence="6" key="1">
    <citation type="submission" date="2025-08" db="UniProtKB">
        <authorList>
            <consortium name="RefSeq"/>
        </authorList>
    </citation>
    <scope>IDENTIFICATION</scope>
</reference>
<dbReference type="InterPro" id="IPR029389">
    <property type="entry name" value="IZUMO"/>
</dbReference>
<evidence type="ECO:0000313" key="5">
    <source>
        <dbReference type="Proteomes" id="UP000694915"/>
    </source>
</evidence>
<keyword evidence="3" id="KW-0472">Membrane</keyword>
<dbReference type="InterPro" id="IPR042920">
    <property type="entry name" value="IZUMO2"/>
</dbReference>
<dbReference type="PANTHER" id="PTHR47745">
    <property type="entry name" value="IZUMO SPERM-EGG FUSION PROTEIN 2"/>
    <property type="match status" value="1"/>
</dbReference>
<keyword evidence="3" id="KW-0812">Transmembrane</keyword>
<keyword evidence="2 4" id="KW-0732">Signal</keyword>
<keyword evidence="5" id="KW-1185">Reference proteome</keyword>
<dbReference type="PANTHER" id="PTHR47745:SF1">
    <property type="entry name" value="IZUMO SPERM-EGG FUSION PROTEIN 2"/>
    <property type="match status" value="1"/>
</dbReference>
<organism evidence="5 6">
    <name type="scientific">Microtus ochrogaster</name>
    <name type="common">Prairie vole</name>
    <dbReference type="NCBI Taxonomy" id="79684"/>
    <lineage>
        <taxon>Eukaryota</taxon>
        <taxon>Metazoa</taxon>
        <taxon>Chordata</taxon>
        <taxon>Craniata</taxon>
        <taxon>Vertebrata</taxon>
        <taxon>Euteleostomi</taxon>
        <taxon>Mammalia</taxon>
        <taxon>Eutheria</taxon>
        <taxon>Euarchontoglires</taxon>
        <taxon>Glires</taxon>
        <taxon>Rodentia</taxon>
        <taxon>Myomorpha</taxon>
        <taxon>Muroidea</taxon>
        <taxon>Cricetidae</taxon>
        <taxon>Arvicolinae</taxon>
        <taxon>Microtus</taxon>
    </lineage>
</organism>
<feature type="chain" id="PRO_5045271572" evidence="4">
    <location>
        <begin position="21"/>
        <end position="220"/>
    </location>
</feature>
<protein>
    <submittedName>
        <fullName evidence="6">Izumo sperm-egg fusion protein 2</fullName>
    </submittedName>
</protein>
<evidence type="ECO:0000256" key="2">
    <source>
        <dbReference type="ARBA" id="ARBA00022729"/>
    </source>
</evidence>
<sequence length="220" mass="24482">MPLALALALLCSLSGPGGWGCLQCDQLVQGALSQLRTAIIPKRFHLEELQARAQALLLGMEGSFFRDYSTNAFVGKVGVDNLENVVTSFTNQTQYIKANSLTDGPLLEELVSLREHAIKKLKKALKAYEVKACDHKVCHLLKEEVMDCFYCKKTAPRCIKEKYCYVDGQPRMALKFQSDSKLRNMVLVGNLVAIGLAILAFVVILIAACTYRQNRKLLLK</sequence>
<evidence type="ECO:0000313" key="6">
    <source>
        <dbReference type="RefSeq" id="XP_005366913.1"/>
    </source>
</evidence>
<dbReference type="Proteomes" id="UP000694915">
    <property type="component" value="Unplaced"/>
</dbReference>
<dbReference type="GeneID" id="101980298"/>
<dbReference type="RefSeq" id="XP_005366913.1">
    <property type="nucleotide sequence ID" value="XM_005366856.1"/>
</dbReference>
<evidence type="ECO:0000256" key="4">
    <source>
        <dbReference type="SAM" id="SignalP"/>
    </source>
</evidence>
<evidence type="ECO:0000256" key="3">
    <source>
        <dbReference type="SAM" id="Phobius"/>
    </source>
</evidence>
<keyword evidence="3" id="KW-1133">Transmembrane helix</keyword>
<accession>A0ABM0LIM2</accession>
<proteinExistence type="inferred from homology"/>
<gene>
    <name evidence="6" type="primary">Izumo2</name>
</gene>
<name>A0ABM0LIM2_MICOH</name>
<dbReference type="Pfam" id="PF15005">
    <property type="entry name" value="IZUMO"/>
    <property type="match status" value="1"/>
</dbReference>
<evidence type="ECO:0000256" key="1">
    <source>
        <dbReference type="ARBA" id="ARBA00009633"/>
    </source>
</evidence>